<accession>A0A0U1NYB1</accession>
<organism evidence="1 2">
    <name type="scientific">Neobacillus massiliamazoniensis</name>
    <dbReference type="NCBI Taxonomy" id="1499688"/>
    <lineage>
        <taxon>Bacteria</taxon>
        <taxon>Bacillati</taxon>
        <taxon>Bacillota</taxon>
        <taxon>Bacilli</taxon>
        <taxon>Bacillales</taxon>
        <taxon>Bacillaceae</taxon>
        <taxon>Neobacillus</taxon>
    </lineage>
</organism>
<name>A0A0U1NYB1_9BACI</name>
<keyword evidence="2" id="KW-1185">Reference proteome</keyword>
<reference evidence="2" key="1">
    <citation type="submission" date="2015-05" db="EMBL/GenBank/DDBJ databases">
        <authorList>
            <person name="Urmite Genomes"/>
        </authorList>
    </citation>
    <scope>NUCLEOTIDE SEQUENCE [LARGE SCALE GENOMIC DNA]</scope>
    <source>
        <strain evidence="2">LF1</strain>
    </source>
</reference>
<dbReference type="EMBL" id="CVRB01000003">
    <property type="protein sequence ID" value="CRK83001.1"/>
    <property type="molecule type" value="Genomic_DNA"/>
</dbReference>
<protein>
    <submittedName>
        <fullName evidence="1">Uncharacterized protein</fullName>
    </submittedName>
</protein>
<dbReference type="RefSeq" id="WP_090635298.1">
    <property type="nucleotide sequence ID" value="NZ_CVRB01000003.1"/>
</dbReference>
<evidence type="ECO:0000313" key="2">
    <source>
        <dbReference type="Proteomes" id="UP000199087"/>
    </source>
</evidence>
<proteinExistence type="predicted"/>
<dbReference type="OrthoDB" id="2894085at2"/>
<gene>
    <name evidence="1" type="ORF">BN000_02956</name>
</gene>
<sequence length="75" mass="8741">MEKHQISDSFYYARTRDRVGGTIRTEVFKLENGIFKAFSSYSQDEDEKIVGFAQSCNDEEAVKLSRKALRKEWKA</sequence>
<dbReference type="AlphaFoldDB" id="A0A0U1NYB1"/>
<evidence type="ECO:0000313" key="1">
    <source>
        <dbReference type="EMBL" id="CRK83001.1"/>
    </source>
</evidence>
<dbReference type="Proteomes" id="UP000199087">
    <property type="component" value="Unassembled WGS sequence"/>
</dbReference>